<dbReference type="Proteomes" id="UP000186309">
    <property type="component" value="Chromosome"/>
</dbReference>
<keyword evidence="3" id="KW-1003">Cell membrane</keyword>
<accession>A0A1U7CQY4</accession>
<sequence>MPSRVAKPENGVIGTAAGRFGLAWLAAVCVVLGASGCEYFTSHSLEKLKPSATKPIVSAAEAEADALSHIQKLPPPDAPALGPSLKLTAADLVTLLERVLRGNRQELGELEPQLQDYDEDDRARSTFQKLDDMLQDLERRRKTVAADAKQAEDLAQRIAALRTPWELARERLNLDLRGRMLSLERINLLNSILAHDQQRLNAILESGDALKALEETKAPAPTPTPTPVPLAADGKAAVTPPAVVEPPKAAAEEPKPAAPAPAPVSVPSLLPGVPKPEEKKADAAKTDAAKTAETVPAKDEVKEAKLPPSKELIAAKREFAAKSTVVQKLQERTMTLDARMQNVARSIELVGELAEVSRLCMENATRTRAYLQEEMQRDPKSPALEAWTTPGVDVITALDRRILACREEAKNRLARHDAMVEERDLIFGALKSVTERTQSAEEGLKKVQEQVEALESPFSSYHIMGWLWFHGPSILATLVVMALLYWIVSRYAHKIVQIFATRGLRGSKAERDNRMDTLVSVLQNTGSVVILVGGAMTICSQAGVPVTPLLGGAAVAGVAVAFGAQNLIKDFFYGFMILFENQYKLKDVVRIGDHTGQVEQITLRMTALRDDEGALHFMPNGSTTSVVNMTHGWSRAAFAIRIALAEDVDRVIAAIQELGKEIRQDPALRLMIVDDLTMLGVDEITETVVVIKFYIKTLPLQQWNVKREFLRRLKKKFDQLKVIPPPPPTPAPAPAKK</sequence>
<evidence type="ECO:0000256" key="1">
    <source>
        <dbReference type="ARBA" id="ARBA00004651"/>
    </source>
</evidence>
<evidence type="ECO:0000313" key="12">
    <source>
        <dbReference type="EMBL" id="APW61342.1"/>
    </source>
</evidence>
<dbReference type="GO" id="GO:0005886">
    <property type="term" value="C:plasma membrane"/>
    <property type="evidence" value="ECO:0007669"/>
    <property type="project" value="UniProtKB-SubCell"/>
</dbReference>
<evidence type="ECO:0000256" key="8">
    <source>
        <dbReference type="SAM" id="MobiDB-lite"/>
    </source>
</evidence>
<feature type="compositionally biased region" description="Low complexity" evidence="8">
    <location>
        <begin position="229"/>
        <end position="249"/>
    </location>
</feature>
<dbReference type="KEGG" id="pbor:BSF38_02856"/>
<dbReference type="STRING" id="1387353.BSF38_02856"/>
<proteinExistence type="inferred from homology"/>
<feature type="transmembrane region" description="Helical" evidence="9">
    <location>
        <begin position="549"/>
        <end position="568"/>
    </location>
</feature>
<dbReference type="EMBL" id="CP019082">
    <property type="protein sequence ID" value="APW61342.1"/>
    <property type="molecule type" value="Genomic_DNA"/>
</dbReference>
<dbReference type="SUPFAM" id="SSF50182">
    <property type="entry name" value="Sm-like ribonucleoproteins"/>
    <property type="match status" value="1"/>
</dbReference>
<feature type="domain" description="Mechanosensitive ion channel MscS C-terminal" evidence="11">
    <location>
        <begin position="638"/>
        <end position="719"/>
    </location>
</feature>
<dbReference type="Pfam" id="PF00924">
    <property type="entry name" value="MS_channel_2nd"/>
    <property type="match status" value="1"/>
</dbReference>
<evidence type="ECO:0000256" key="4">
    <source>
        <dbReference type="ARBA" id="ARBA00022692"/>
    </source>
</evidence>
<keyword evidence="4 9" id="KW-0812">Transmembrane</keyword>
<evidence type="ECO:0000256" key="3">
    <source>
        <dbReference type="ARBA" id="ARBA00022475"/>
    </source>
</evidence>
<feature type="region of interest" description="Disordered" evidence="8">
    <location>
        <begin position="216"/>
        <end position="303"/>
    </location>
</feature>
<feature type="domain" description="Mechanosensitive ion channel MscS" evidence="10">
    <location>
        <begin position="566"/>
        <end position="631"/>
    </location>
</feature>
<protein>
    <submittedName>
        <fullName evidence="12">Putative MscS family protein YkuT</fullName>
    </submittedName>
</protein>
<dbReference type="InterPro" id="IPR049278">
    <property type="entry name" value="MS_channel_C"/>
</dbReference>
<dbReference type="Gene3D" id="1.10.287.1260">
    <property type="match status" value="1"/>
</dbReference>
<dbReference type="InterPro" id="IPR045276">
    <property type="entry name" value="YbiO_bact"/>
</dbReference>
<dbReference type="InterPro" id="IPR011066">
    <property type="entry name" value="MscS_channel_C_sf"/>
</dbReference>
<dbReference type="PANTHER" id="PTHR30460">
    <property type="entry name" value="MODERATE CONDUCTANCE MECHANOSENSITIVE CHANNEL YBIO"/>
    <property type="match status" value="1"/>
</dbReference>
<dbReference type="OrthoDB" id="9809206at2"/>
<dbReference type="InterPro" id="IPR023408">
    <property type="entry name" value="MscS_beta-dom_sf"/>
</dbReference>
<evidence type="ECO:0000259" key="10">
    <source>
        <dbReference type="Pfam" id="PF00924"/>
    </source>
</evidence>
<comment type="subcellular location">
    <subcellularLocation>
        <location evidence="1">Cell membrane</location>
        <topology evidence="1">Multi-pass membrane protein</topology>
    </subcellularLocation>
</comment>
<evidence type="ECO:0000256" key="7">
    <source>
        <dbReference type="SAM" id="Coils"/>
    </source>
</evidence>
<dbReference type="Gene3D" id="3.30.70.100">
    <property type="match status" value="1"/>
</dbReference>
<dbReference type="AlphaFoldDB" id="A0A1U7CQY4"/>
<dbReference type="Gene3D" id="2.30.30.60">
    <property type="match status" value="1"/>
</dbReference>
<dbReference type="SUPFAM" id="SSF82861">
    <property type="entry name" value="Mechanosensitive channel protein MscS (YggB), transmembrane region"/>
    <property type="match status" value="1"/>
</dbReference>
<gene>
    <name evidence="12" type="primary">ykuT</name>
    <name evidence="12" type="ORF">BSF38_02856</name>
</gene>
<reference evidence="13" key="1">
    <citation type="submission" date="2016-12" db="EMBL/GenBank/DDBJ databases">
        <title>Comparative genomics of four Isosphaeraceae planctomycetes: a common pool of plasmids and glycoside hydrolase genes.</title>
        <authorList>
            <person name="Ivanova A."/>
        </authorList>
    </citation>
    <scope>NUCLEOTIDE SEQUENCE [LARGE SCALE GENOMIC DNA]</scope>
    <source>
        <strain evidence="13">PX4</strain>
    </source>
</reference>
<dbReference type="PANTHER" id="PTHR30460:SF0">
    <property type="entry name" value="MODERATE CONDUCTANCE MECHANOSENSITIVE CHANNEL YBIO"/>
    <property type="match status" value="1"/>
</dbReference>
<evidence type="ECO:0000256" key="2">
    <source>
        <dbReference type="ARBA" id="ARBA00008017"/>
    </source>
</evidence>
<evidence type="ECO:0000256" key="6">
    <source>
        <dbReference type="ARBA" id="ARBA00023136"/>
    </source>
</evidence>
<dbReference type="SUPFAM" id="SSF82689">
    <property type="entry name" value="Mechanosensitive channel protein MscS (YggB), C-terminal domain"/>
    <property type="match status" value="1"/>
</dbReference>
<feature type="transmembrane region" description="Helical" evidence="9">
    <location>
        <begin position="466"/>
        <end position="488"/>
    </location>
</feature>
<keyword evidence="13" id="KW-1185">Reference proteome</keyword>
<dbReference type="GO" id="GO:0008381">
    <property type="term" value="F:mechanosensitive monoatomic ion channel activity"/>
    <property type="evidence" value="ECO:0007669"/>
    <property type="project" value="InterPro"/>
</dbReference>
<feature type="compositionally biased region" description="Basic and acidic residues" evidence="8">
    <location>
        <begin position="275"/>
        <end position="303"/>
    </location>
</feature>
<evidence type="ECO:0000259" key="11">
    <source>
        <dbReference type="Pfam" id="PF21082"/>
    </source>
</evidence>
<dbReference type="InterPro" id="IPR011014">
    <property type="entry name" value="MscS_channel_TM-2"/>
</dbReference>
<feature type="coiled-coil region" evidence="7">
    <location>
        <begin position="127"/>
        <end position="154"/>
    </location>
</feature>
<evidence type="ECO:0000256" key="9">
    <source>
        <dbReference type="SAM" id="Phobius"/>
    </source>
</evidence>
<keyword evidence="7" id="KW-0175">Coiled coil</keyword>
<organism evidence="12 13">
    <name type="scientific">Paludisphaera borealis</name>
    <dbReference type="NCBI Taxonomy" id="1387353"/>
    <lineage>
        <taxon>Bacteria</taxon>
        <taxon>Pseudomonadati</taxon>
        <taxon>Planctomycetota</taxon>
        <taxon>Planctomycetia</taxon>
        <taxon>Isosphaerales</taxon>
        <taxon>Isosphaeraceae</taxon>
        <taxon>Paludisphaera</taxon>
    </lineage>
</organism>
<keyword evidence="5 9" id="KW-1133">Transmembrane helix</keyword>
<evidence type="ECO:0000313" key="13">
    <source>
        <dbReference type="Proteomes" id="UP000186309"/>
    </source>
</evidence>
<dbReference type="Pfam" id="PF21082">
    <property type="entry name" value="MS_channel_3rd"/>
    <property type="match status" value="1"/>
</dbReference>
<dbReference type="InterPro" id="IPR006685">
    <property type="entry name" value="MscS_channel_2nd"/>
</dbReference>
<evidence type="ECO:0000256" key="5">
    <source>
        <dbReference type="ARBA" id="ARBA00022989"/>
    </source>
</evidence>
<comment type="similarity">
    <text evidence="2">Belongs to the MscS (TC 1.A.23) family.</text>
</comment>
<keyword evidence="6 9" id="KW-0472">Membrane</keyword>
<dbReference type="RefSeq" id="WP_083712938.1">
    <property type="nucleotide sequence ID" value="NZ_CP019082.1"/>
</dbReference>
<dbReference type="InterPro" id="IPR010920">
    <property type="entry name" value="LSM_dom_sf"/>
</dbReference>
<name>A0A1U7CQY4_9BACT</name>